<dbReference type="Proteomes" id="UP001595698">
    <property type="component" value="Unassembled WGS sequence"/>
</dbReference>
<organism evidence="5 6">
    <name type="scientific">Streptosporangium jomthongense</name>
    <dbReference type="NCBI Taxonomy" id="1193683"/>
    <lineage>
        <taxon>Bacteria</taxon>
        <taxon>Bacillati</taxon>
        <taxon>Actinomycetota</taxon>
        <taxon>Actinomycetes</taxon>
        <taxon>Streptosporangiales</taxon>
        <taxon>Streptosporangiaceae</taxon>
        <taxon>Streptosporangium</taxon>
    </lineage>
</organism>
<dbReference type="EMBL" id="JBHSBC010000002">
    <property type="protein sequence ID" value="MFC3979332.1"/>
    <property type="molecule type" value="Genomic_DNA"/>
</dbReference>
<protein>
    <submittedName>
        <fullName evidence="5">Helix-turn-helix domain-containing protein</fullName>
    </submittedName>
</protein>
<evidence type="ECO:0000256" key="3">
    <source>
        <dbReference type="ARBA" id="ARBA00023163"/>
    </source>
</evidence>
<evidence type="ECO:0000256" key="2">
    <source>
        <dbReference type="ARBA" id="ARBA00023125"/>
    </source>
</evidence>
<dbReference type="PANTHER" id="PTHR46796">
    <property type="entry name" value="HTH-TYPE TRANSCRIPTIONAL ACTIVATOR RHAS-RELATED"/>
    <property type="match status" value="1"/>
</dbReference>
<evidence type="ECO:0000313" key="6">
    <source>
        <dbReference type="Proteomes" id="UP001595698"/>
    </source>
</evidence>
<dbReference type="SMART" id="SM00342">
    <property type="entry name" value="HTH_ARAC"/>
    <property type="match status" value="1"/>
</dbReference>
<dbReference type="InterPro" id="IPR050204">
    <property type="entry name" value="AraC_XylS_family_regulators"/>
</dbReference>
<dbReference type="PRINTS" id="PR00032">
    <property type="entry name" value="HTHARAC"/>
</dbReference>
<dbReference type="InterPro" id="IPR018060">
    <property type="entry name" value="HTH_AraC"/>
</dbReference>
<name>A0ABV8ESJ2_9ACTN</name>
<dbReference type="InterPro" id="IPR009057">
    <property type="entry name" value="Homeodomain-like_sf"/>
</dbReference>
<evidence type="ECO:0000313" key="5">
    <source>
        <dbReference type="EMBL" id="MFC3979332.1"/>
    </source>
</evidence>
<keyword evidence="2" id="KW-0238">DNA-binding</keyword>
<dbReference type="RefSeq" id="WP_352012040.1">
    <property type="nucleotide sequence ID" value="NZ_JBHSBC010000002.1"/>
</dbReference>
<dbReference type="Pfam" id="PF12833">
    <property type="entry name" value="HTH_18"/>
    <property type="match status" value="1"/>
</dbReference>
<sequence>MAATLCPSQMFSDEEECFRGRARVLELEGIQVCALTHPSVWVRRSERMVRQGGPKPYQVHLVLNGEAVVDHVGRRARLGQGQFVLVDTSHPYAAWRSCTPETTSALVVQIPRTLLPLPQDAAGRLIAVPFSASRGMGALFAQWLVGLDQRAEQFGAADASPLASVTVDLLAAVLSSRLDSLVDETPETRKKILGLRIREFIRQNLGDPDLCPMGVAVAHQISLRYLYDIFDAEGMAPAAWIRRLRLERCRSDLSDPRFRTHPVHTIARRWGFTDPAHFSRAFRATYGAPPRHYRHISLPAEPVDWLTDSNSAEA</sequence>
<gene>
    <name evidence="5" type="ORF">ACFOYY_04315</name>
</gene>
<dbReference type="PANTHER" id="PTHR46796:SF6">
    <property type="entry name" value="ARAC SUBFAMILY"/>
    <property type="match status" value="1"/>
</dbReference>
<feature type="domain" description="HTH araC/xylS-type" evidence="4">
    <location>
        <begin position="195"/>
        <end position="296"/>
    </location>
</feature>
<evidence type="ECO:0000259" key="4">
    <source>
        <dbReference type="PROSITE" id="PS01124"/>
    </source>
</evidence>
<dbReference type="SUPFAM" id="SSF46689">
    <property type="entry name" value="Homeodomain-like"/>
    <property type="match status" value="1"/>
</dbReference>
<dbReference type="Gene3D" id="1.10.10.60">
    <property type="entry name" value="Homeodomain-like"/>
    <property type="match status" value="1"/>
</dbReference>
<dbReference type="InterPro" id="IPR020449">
    <property type="entry name" value="Tscrpt_reg_AraC-type_HTH"/>
</dbReference>
<proteinExistence type="predicted"/>
<dbReference type="PROSITE" id="PS01124">
    <property type="entry name" value="HTH_ARAC_FAMILY_2"/>
    <property type="match status" value="1"/>
</dbReference>
<keyword evidence="3" id="KW-0804">Transcription</keyword>
<keyword evidence="1" id="KW-0805">Transcription regulation</keyword>
<dbReference type="InterPro" id="IPR035418">
    <property type="entry name" value="AraC-bd_2"/>
</dbReference>
<reference evidence="6" key="1">
    <citation type="journal article" date="2019" name="Int. J. Syst. Evol. Microbiol.">
        <title>The Global Catalogue of Microorganisms (GCM) 10K type strain sequencing project: providing services to taxonomists for standard genome sequencing and annotation.</title>
        <authorList>
            <consortium name="The Broad Institute Genomics Platform"/>
            <consortium name="The Broad Institute Genome Sequencing Center for Infectious Disease"/>
            <person name="Wu L."/>
            <person name="Ma J."/>
        </authorList>
    </citation>
    <scope>NUCLEOTIDE SEQUENCE [LARGE SCALE GENOMIC DNA]</scope>
    <source>
        <strain evidence="6">TBRC 7912</strain>
    </source>
</reference>
<keyword evidence="6" id="KW-1185">Reference proteome</keyword>
<comment type="caution">
    <text evidence="5">The sequence shown here is derived from an EMBL/GenBank/DDBJ whole genome shotgun (WGS) entry which is preliminary data.</text>
</comment>
<accession>A0ABV8ESJ2</accession>
<evidence type="ECO:0000256" key="1">
    <source>
        <dbReference type="ARBA" id="ARBA00023015"/>
    </source>
</evidence>
<dbReference type="Pfam" id="PF14525">
    <property type="entry name" value="AraC_binding_2"/>
    <property type="match status" value="1"/>
</dbReference>